<evidence type="ECO:0000256" key="8">
    <source>
        <dbReference type="ARBA" id="ARBA00023136"/>
    </source>
</evidence>
<comment type="subcellular location">
    <subcellularLocation>
        <location evidence="1">Cell membrane</location>
        <topology evidence="1">Multi-pass membrane protein</topology>
    </subcellularLocation>
</comment>
<keyword evidence="7 9" id="KW-1133">Transmembrane helix</keyword>
<dbReference type="OrthoDB" id="5516394at2"/>
<name>A0A0K1PFP0_9BACT</name>
<dbReference type="STRING" id="1391653.AKJ08_2613"/>
<evidence type="ECO:0000256" key="2">
    <source>
        <dbReference type="ARBA" id="ARBA00022448"/>
    </source>
</evidence>
<feature type="transmembrane region" description="Helical" evidence="9">
    <location>
        <begin position="187"/>
        <end position="205"/>
    </location>
</feature>
<dbReference type="Proteomes" id="UP000055590">
    <property type="component" value="Chromosome"/>
</dbReference>
<dbReference type="EMBL" id="CP012332">
    <property type="protein sequence ID" value="AKU92226.1"/>
    <property type="molecule type" value="Genomic_DNA"/>
</dbReference>
<keyword evidence="3" id="KW-1003">Cell membrane</keyword>
<dbReference type="InterPro" id="IPR004700">
    <property type="entry name" value="PTS_IIC_man"/>
</dbReference>
<dbReference type="PATRIC" id="fig|1391653.3.peg.2714"/>
<sequence length="234" mass="23987">MSGPLPIIAAAVVGGLVSLDRKAFLQAQASRPIVVGPLLGWILGDAQAGLMIGAPLELLWIGAANLGASLPQHETAASLAIVAAGVSAGSAGFDASIACLAFALFAPVAIVARRLERLDERSNEKAQARAERWLEEGRPDRAVEEHLKGLWRPFVGAAVLAAVAAAAGGPLVALIHRSLPLWLDEGLGYGWLLLWAVGGAASVRVARIPGGLWMAGLGATCAVVVALAMSGRHP</sequence>
<keyword evidence="4" id="KW-0762">Sugar transport</keyword>
<protein>
    <submittedName>
        <fullName evidence="10">PTS system, mannose-specific IIC component</fullName>
    </submittedName>
</protein>
<dbReference type="GO" id="GO:0009401">
    <property type="term" value="P:phosphoenolpyruvate-dependent sugar phosphotransferase system"/>
    <property type="evidence" value="ECO:0007669"/>
    <property type="project" value="UniProtKB-KW"/>
</dbReference>
<keyword evidence="2" id="KW-0813">Transport</keyword>
<proteinExistence type="predicted"/>
<evidence type="ECO:0000256" key="6">
    <source>
        <dbReference type="ARBA" id="ARBA00022692"/>
    </source>
</evidence>
<evidence type="ECO:0000256" key="5">
    <source>
        <dbReference type="ARBA" id="ARBA00022683"/>
    </source>
</evidence>
<keyword evidence="8 9" id="KW-0472">Membrane</keyword>
<dbReference type="GO" id="GO:0005886">
    <property type="term" value="C:plasma membrane"/>
    <property type="evidence" value="ECO:0007669"/>
    <property type="project" value="UniProtKB-SubCell"/>
</dbReference>
<gene>
    <name evidence="10" type="ORF">AKJ08_2613</name>
</gene>
<feature type="transmembrane region" description="Helical" evidence="9">
    <location>
        <begin position="212"/>
        <end position="231"/>
    </location>
</feature>
<evidence type="ECO:0000256" key="4">
    <source>
        <dbReference type="ARBA" id="ARBA00022597"/>
    </source>
</evidence>
<accession>A0A0K1PFP0</accession>
<dbReference type="KEGG" id="vin:AKJ08_2613"/>
<evidence type="ECO:0000256" key="7">
    <source>
        <dbReference type="ARBA" id="ARBA00022989"/>
    </source>
</evidence>
<feature type="transmembrane region" description="Helical" evidence="9">
    <location>
        <begin position="95"/>
        <end position="112"/>
    </location>
</feature>
<keyword evidence="5" id="KW-0598">Phosphotransferase system</keyword>
<dbReference type="Pfam" id="PF03609">
    <property type="entry name" value="EII-Sor"/>
    <property type="match status" value="1"/>
</dbReference>
<evidence type="ECO:0000313" key="11">
    <source>
        <dbReference type="Proteomes" id="UP000055590"/>
    </source>
</evidence>
<evidence type="ECO:0000256" key="3">
    <source>
        <dbReference type="ARBA" id="ARBA00022475"/>
    </source>
</evidence>
<dbReference type="RefSeq" id="WP_050726428.1">
    <property type="nucleotide sequence ID" value="NZ_CP012332.1"/>
</dbReference>
<feature type="transmembrane region" description="Helical" evidence="9">
    <location>
        <begin position="154"/>
        <end position="175"/>
    </location>
</feature>
<keyword evidence="11" id="KW-1185">Reference proteome</keyword>
<keyword evidence="6 9" id="KW-0812">Transmembrane</keyword>
<dbReference type="AlphaFoldDB" id="A0A0K1PFP0"/>
<reference evidence="10 11" key="1">
    <citation type="submission" date="2015-08" db="EMBL/GenBank/DDBJ databases">
        <authorList>
            <person name="Babu N.S."/>
            <person name="Beckwith C.J."/>
            <person name="Beseler K.G."/>
            <person name="Brison A."/>
            <person name="Carone J.V."/>
            <person name="Caskin T.P."/>
            <person name="Diamond M."/>
            <person name="Durham M.E."/>
            <person name="Foxe J.M."/>
            <person name="Go M."/>
            <person name="Henderson B.A."/>
            <person name="Jones I.B."/>
            <person name="McGettigan J.A."/>
            <person name="Micheletti S.J."/>
            <person name="Nasrallah M.E."/>
            <person name="Ortiz D."/>
            <person name="Piller C.R."/>
            <person name="Privatt S.R."/>
            <person name="Schneider S.L."/>
            <person name="Sharp S."/>
            <person name="Smith T.C."/>
            <person name="Stanton J.D."/>
            <person name="Ullery H.E."/>
            <person name="Wilson R.J."/>
            <person name="Serrano M.G."/>
            <person name="Buck G."/>
            <person name="Lee V."/>
            <person name="Wang Y."/>
            <person name="Carvalho R."/>
            <person name="Voegtly L."/>
            <person name="Shi R."/>
            <person name="Duckworth R."/>
            <person name="Johnson A."/>
            <person name="Loviza R."/>
            <person name="Walstead R."/>
            <person name="Shah Z."/>
            <person name="Kiflezghi M."/>
            <person name="Wade K."/>
            <person name="Ball S.L."/>
            <person name="Bradley K.W."/>
            <person name="Asai D.J."/>
            <person name="Bowman C.A."/>
            <person name="Russell D.A."/>
            <person name="Pope W.H."/>
            <person name="Jacobs-Sera D."/>
            <person name="Hendrix R.W."/>
            <person name="Hatfull G.F."/>
        </authorList>
    </citation>
    <scope>NUCLEOTIDE SEQUENCE [LARGE SCALE GENOMIC DNA]</scope>
    <source>
        <strain evidence="10 11">DSM 27710</strain>
    </source>
</reference>
<organism evidence="10 11">
    <name type="scientific">Vulgatibacter incomptus</name>
    <dbReference type="NCBI Taxonomy" id="1391653"/>
    <lineage>
        <taxon>Bacteria</taxon>
        <taxon>Pseudomonadati</taxon>
        <taxon>Myxococcota</taxon>
        <taxon>Myxococcia</taxon>
        <taxon>Myxococcales</taxon>
        <taxon>Cystobacterineae</taxon>
        <taxon>Vulgatibacteraceae</taxon>
        <taxon>Vulgatibacter</taxon>
    </lineage>
</organism>
<evidence type="ECO:0000313" key="10">
    <source>
        <dbReference type="EMBL" id="AKU92226.1"/>
    </source>
</evidence>
<evidence type="ECO:0000256" key="9">
    <source>
        <dbReference type="SAM" id="Phobius"/>
    </source>
</evidence>
<evidence type="ECO:0000256" key="1">
    <source>
        <dbReference type="ARBA" id="ARBA00004651"/>
    </source>
</evidence>